<dbReference type="InterPro" id="IPR044587">
    <property type="entry name" value="HSP21-like"/>
</dbReference>
<accession>E6NBL2</accession>
<proteinExistence type="inferred from homology"/>
<dbReference type="InterPro" id="IPR008978">
    <property type="entry name" value="HSP20-like_chaperone"/>
</dbReference>
<evidence type="ECO:0000313" key="5">
    <source>
        <dbReference type="EMBL" id="BAJ49718.1"/>
    </source>
</evidence>
<dbReference type="Pfam" id="PF00011">
    <property type="entry name" value="HSP20"/>
    <property type="match status" value="1"/>
</dbReference>
<evidence type="ECO:0000256" key="2">
    <source>
        <dbReference type="PROSITE-ProRule" id="PRU00285"/>
    </source>
</evidence>
<name>E6NBL2_CALS0</name>
<reference evidence="5" key="1">
    <citation type="journal article" date="2005" name="Environ. Microbiol.">
        <title>Genetic and functional properties of uncultivated thermophilic crenarchaeotes from a subsurface gold mine as revealed by analysis of genome fragments.</title>
        <authorList>
            <person name="Nunoura T."/>
            <person name="Hirayama H."/>
            <person name="Takami H."/>
            <person name="Oida H."/>
            <person name="Nishi S."/>
            <person name="Shimamura S."/>
            <person name="Suzuki Y."/>
            <person name="Inagaki F."/>
            <person name="Takai K."/>
            <person name="Nealson K.H."/>
            <person name="Horikoshi K."/>
        </authorList>
    </citation>
    <scope>NUCLEOTIDE SEQUENCE</scope>
</reference>
<dbReference type="SUPFAM" id="SSF49764">
    <property type="entry name" value="HSP20-like chaperones"/>
    <property type="match status" value="1"/>
</dbReference>
<dbReference type="EMBL" id="AP011900">
    <property type="protein sequence ID" value="BAJ49718.1"/>
    <property type="molecule type" value="Genomic_DNA"/>
</dbReference>
<dbReference type="CDD" id="cd00298">
    <property type="entry name" value="ACD_sHsps_p23-like"/>
    <property type="match status" value="1"/>
</dbReference>
<evidence type="ECO:0000259" key="4">
    <source>
        <dbReference type="PROSITE" id="PS01031"/>
    </source>
</evidence>
<gene>
    <name evidence="5" type="ORF">HGMM_F28H09C20</name>
</gene>
<dbReference type="InterPro" id="IPR002068">
    <property type="entry name" value="A-crystallin/Hsp20_dom"/>
</dbReference>
<comment type="similarity">
    <text evidence="2 3">Belongs to the small heat shock protein (HSP20) family.</text>
</comment>
<dbReference type="PANTHER" id="PTHR46733">
    <property type="entry name" value="26.5 KDA HEAT SHOCK PROTEIN, MITOCHONDRIAL"/>
    <property type="match status" value="1"/>
</dbReference>
<dbReference type="PROSITE" id="PS01031">
    <property type="entry name" value="SHSP"/>
    <property type="match status" value="1"/>
</dbReference>
<sequence>MSESPWEWLRRIQRRMEDEMERTMRMIKEAEMRTGCLMPLYHIMDTENEYVVTIDMPGADKEKIDLYADENRLIVEAPCRRDIPSARYGNRYRLMIELPTTVDTSNIKARYLQGVLEIRVSKKKNKRHKNKSGIKKAIYE</sequence>
<dbReference type="PANTHER" id="PTHR46733:SF4">
    <property type="entry name" value="HEAT SHOCK PROTEIN 21, CHLOROPLASTIC"/>
    <property type="match status" value="1"/>
</dbReference>
<protein>
    <recommendedName>
        <fullName evidence="4">SHSP domain-containing protein</fullName>
    </recommendedName>
</protein>
<feature type="domain" description="SHSP" evidence="4">
    <location>
        <begin position="31"/>
        <end position="137"/>
    </location>
</feature>
<evidence type="ECO:0000256" key="3">
    <source>
        <dbReference type="RuleBase" id="RU003616"/>
    </source>
</evidence>
<organism evidence="5">
    <name type="scientific">Caldiarchaeum subterraneum</name>
    <dbReference type="NCBI Taxonomy" id="311458"/>
    <lineage>
        <taxon>Archaea</taxon>
        <taxon>Nitrososphaerota</taxon>
        <taxon>Candidatus Caldarchaeales</taxon>
        <taxon>Candidatus Caldarchaeaceae</taxon>
        <taxon>Candidatus Caldarchaeum</taxon>
    </lineage>
</organism>
<dbReference type="GO" id="GO:0009408">
    <property type="term" value="P:response to heat"/>
    <property type="evidence" value="ECO:0007669"/>
    <property type="project" value="InterPro"/>
</dbReference>
<evidence type="ECO:0000256" key="1">
    <source>
        <dbReference type="ARBA" id="ARBA00023016"/>
    </source>
</evidence>
<keyword evidence="1" id="KW-0346">Stress response</keyword>
<dbReference type="AlphaFoldDB" id="E6NBL2"/>
<dbReference type="Gene3D" id="2.60.40.790">
    <property type="match status" value="1"/>
</dbReference>
<reference evidence="5" key="2">
    <citation type="journal article" date="2011" name="Nucleic Acids Res.">
        <title>Insights into the evolution of Archaea and eukaryotic protein modifier systems revealed by the genome of a novel archaeal group.</title>
        <authorList>
            <person name="Nunoura T."/>
            <person name="Takaki Y."/>
            <person name="Kakuta J."/>
            <person name="Nishi S."/>
            <person name="Sugahara J."/>
            <person name="Kazama H."/>
            <person name="Chee G."/>
            <person name="Hattori M."/>
            <person name="Kanai A."/>
            <person name="Atomi H."/>
            <person name="Takai K."/>
            <person name="Takami H."/>
        </authorList>
    </citation>
    <scope>NUCLEOTIDE SEQUENCE</scope>
</reference>